<evidence type="ECO:0000313" key="1">
    <source>
        <dbReference type="EMBL" id="AIK68470.1"/>
    </source>
</evidence>
<protein>
    <submittedName>
        <fullName evidence="1">Uncharacterized protein</fullName>
    </submittedName>
</protein>
<keyword evidence="2" id="KW-1185">Reference proteome</keyword>
<name>A0A076YM35_9CAUD</name>
<proteinExistence type="predicted"/>
<dbReference type="Proteomes" id="UP000204140">
    <property type="component" value="Segment"/>
</dbReference>
<accession>A0A076YM35</accession>
<organism evidence="1 2">
    <name type="scientific">Rhizobium phage vB_RleM_P10VF</name>
    <dbReference type="NCBI Taxonomy" id="1527770"/>
    <lineage>
        <taxon>Viruses</taxon>
        <taxon>Duplodnaviria</taxon>
        <taxon>Heunggongvirae</taxon>
        <taxon>Uroviricota</taxon>
        <taxon>Caudoviricetes</taxon>
        <taxon>Pootjesviridae</taxon>
        <taxon>Innesvirus</taxon>
        <taxon>Innesvirus P10VF</taxon>
    </lineage>
</organism>
<gene>
    <name evidence="1" type="ORF">P10VF_257</name>
</gene>
<dbReference type="EMBL" id="KM199770">
    <property type="protein sequence ID" value="AIK68470.1"/>
    <property type="molecule type" value="Genomic_DNA"/>
</dbReference>
<dbReference type="GeneID" id="22109806"/>
<dbReference type="RefSeq" id="YP_009099996.1">
    <property type="nucleotide sequence ID" value="NC_025429.1"/>
</dbReference>
<dbReference type="KEGG" id="vg:22109806"/>
<reference evidence="1 2" key="1">
    <citation type="submission" date="2014-07" db="EMBL/GenBank/DDBJ databases">
        <title>Isolation and characterization of Rhizobium leguminosarum phages from western Canadian soils and complete genome sequences of rhizobiophages vB_RleS_L338C and vB_RleM_P10VF.</title>
        <authorList>
            <person name="Restrepo-Cordoba M."/>
            <person name="Halmillawewa A.P."/>
            <person name="Perry B."/>
            <person name="Hynes M.F."/>
            <person name="Yost C.K."/>
        </authorList>
    </citation>
    <scope>NUCLEOTIDE SEQUENCE [LARGE SCALE GENOMIC DNA]</scope>
</reference>
<evidence type="ECO:0000313" key="2">
    <source>
        <dbReference type="Proteomes" id="UP000204140"/>
    </source>
</evidence>
<sequence>MKKARTPEEALAYAEGIVYGFDECIEGIKMIYGSGTISDWFVDYLEERKKFIASIHTKHSVSK</sequence>